<dbReference type="Proteomes" id="UP000295064">
    <property type="component" value="Unassembled WGS sequence"/>
</dbReference>
<dbReference type="PROSITE" id="PS50113">
    <property type="entry name" value="PAC"/>
    <property type="match status" value="1"/>
</dbReference>
<dbReference type="InterPro" id="IPR003607">
    <property type="entry name" value="HD/PDEase_dom"/>
</dbReference>
<dbReference type="PANTHER" id="PTHR44757">
    <property type="entry name" value="DIGUANYLATE CYCLASE DGCP"/>
    <property type="match status" value="1"/>
</dbReference>
<dbReference type="CDD" id="cd01949">
    <property type="entry name" value="GGDEF"/>
    <property type="match status" value="1"/>
</dbReference>
<dbReference type="Pfam" id="PF00990">
    <property type="entry name" value="GGDEF"/>
    <property type="match status" value="1"/>
</dbReference>
<evidence type="ECO:0000259" key="4">
    <source>
        <dbReference type="PROSITE" id="PS51832"/>
    </source>
</evidence>
<dbReference type="SUPFAM" id="SSF55073">
    <property type="entry name" value="Nucleotide cyclase"/>
    <property type="match status" value="1"/>
</dbReference>
<name>A0A4R6M221_9FIRM</name>
<dbReference type="SMART" id="SM00091">
    <property type="entry name" value="PAS"/>
    <property type="match status" value="1"/>
</dbReference>
<reference evidence="5 6" key="1">
    <citation type="submission" date="2019-03" db="EMBL/GenBank/DDBJ databases">
        <title>Subsurface microbial communities from deep shales in Ohio and West Virginia, USA.</title>
        <authorList>
            <person name="Wrighton K."/>
        </authorList>
    </citation>
    <scope>NUCLEOTIDE SEQUENCE [LARGE SCALE GENOMIC DNA]</scope>
    <source>
        <strain evidence="5 6">MA284_T2</strain>
    </source>
</reference>
<dbReference type="NCBIfam" id="TIGR00229">
    <property type="entry name" value="sensory_box"/>
    <property type="match status" value="1"/>
</dbReference>
<dbReference type="CDD" id="cd00130">
    <property type="entry name" value="PAS"/>
    <property type="match status" value="1"/>
</dbReference>
<evidence type="ECO:0000259" key="2">
    <source>
        <dbReference type="PROSITE" id="PS50113"/>
    </source>
</evidence>
<feature type="domain" description="PAC" evidence="2">
    <location>
        <begin position="86"/>
        <end position="136"/>
    </location>
</feature>
<dbReference type="Gene3D" id="1.10.3210.10">
    <property type="entry name" value="Hypothetical protein af1432"/>
    <property type="match status" value="1"/>
</dbReference>
<dbReference type="InterPro" id="IPR029787">
    <property type="entry name" value="Nucleotide_cyclase"/>
</dbReference>
<dbReference type="InterPro" id="IPR043128">
    <property type="entry name" value="Rev_trsase/Diguanyl_cyclase"/>
</dbReference>
<sequence length="414" mass="47069">MAEQQLIIDRFYKTIIDSVYDMIFLHDLEGNILDVNQKAFRSMSYSKEELCQMRVFDLHPQDSNKDVYDRKKVKKQWQDCPVGDSVQFELEHVDKNGGRIPVEISAGKVKENGREYFLAFVRDISIRKEKEEKIKYISYHDHLTGLYNRRYFEKELARIDSSMLPLSVIMGDLNGLKIVNNSHGHTTGDKILVKAAEILEASVPEQGMVARYGGDEFIMMLPNLNNRESHQILYQIKERCSRIKAGNFPISIGMGIATMNNLQENINDIIKIADKEMNHNKLLETNSANNKMVKGLLSALGAKSDETVDHTERMTVLARKMGKQLGIHNSELNRLSLLATLHDIGKTSIPASTLNKPGKLNDKEWEMIKGHPSRGYKIASATSEFAVVAEEILSHHERWNGSGYPRGLRAKEIP</sequence>
<dbReference type="InterPro" id="IPR035965">
    <property type="entry name" value="PAS-like_dom_sf"/>
</dbReference>
<protein>
    <submittedName>
        <fullName evidence="5">PAS domain S-box-containing protein/diguanylate cyclase (GGDEF)-like protein</fullName>
    </submittedName>
</protein>
<feature type="domain" description="HD-GYP" evidence="4">
    <location>
        <begin position="285"/>
        <end position="414"/>
    </location>
</feature>
<dbReference type="AlphaFoldDB" id="A0A4R6M221"/>
<dbReference type="InterPro" id="IPR000160">
    <property type="entry name" value="GGDEF_dom"/>
</dbReference>
<evidence type="ECO:0000259" key="1">
    <source>
        <dbReference type="PROSITE" id="PS50112"/>
    </source>
</evidence>
<dbReference type="Gene3D" id="3.30.450.20">
    <property type="entry name" value="PAS domain"/>
    <property type="match status" value="1"/>
</dbReference>
<dbReference type="PANTHER" id="PTHR44757:SF2">
    <property type="entry name" value="BIOFILM ARCHITECTURE MAINTENANCE PROTEIN MBAA"/>
    <property type="match status" value="1"/>
</dbReference>
<dbReference type="Pfam" id="PF13487">
    <property type="entry name" value="HD_5"/>
    <property type="match status" value="1"/>
</dbReference>
<feature type="domain" description="PAS" evidence="1">
    <location>
        <begin position="8"/>
        <end position="50"/>
    </location>
</feature>
<proteinExistence type="predicted"/>
<dbReference type="InterPro" id="IPR000014">
    <property type="entry name" value="PAS"/>
</dbReference>
<dbReference type="InterPro" id="IPR052155">
    <property type="entry name" value="Biofilm_reg_signaling"/>
</dbReference>
<dbReference type="PROSITE" id="PS50112">
    <property type="entry name" value="PAS"/>
    <property type="match status" value="1"/>
</dbReference>
<accession>A0A4R6M221</accession>
<gene>
    <name evidence="5" type="ORF">DFR79_101244</name>
</gene>
<dbReference type="CDD" id="cd00077">
    <property type="entry name" value="HDc"/>
    <property type="match status" value="1"/>
</dbReference>
<dbReference type="SMART" id="SM00267">
    <property type="entry name" value="GGDEF"/>
    <property type="match status" value="1"/>
</dbReference>
<evidence type="ECO:0000259" key="3">
    <source>
        <dbReference type="PROSITE" id="PS50887"/>
    </source>
</evidence>
<comment type="caution">
    <text evidence="5">The sequence shown here is derived from an EMBL/GenBank/DDBJ whole genome shotgun (WGS) entry which is preliminary data.</text>
</comment>
<dbReference type="PROSITE" id="PS51832">
    <property type="entry name" value="HD_GYP"/>
    <property type="match status" value="1"/>
</dbReference>
<dbReference type="SUPFAM" id="SSF55785">
    <property type="entry name" value="PYP-like sensor domain (PAS domain)"/>
    <property type="match status" value="1"/>
</dbReference>
<evidence type="ECO:0000313" key="5">
    <source>
        <dbReference type="EMBL" id="TDO95243.1"/>
    </source>
</evidence>
<feature type="domain" description="GGDEF" evidence="3">
    <location>
        <begin position="164"/>
        <end position="296"/>
    </location>
</feature>
<dbReference type="PROSITE" id="PS50887">
    <property type="entry name" value="GGDEF"/>
    <property type="match status" value="1"/>
</dbReference>
<dbReference type="InterPro" id="IPR037522">
    <property type="entry name" value="HD_GYP_dom"/>
</dbReference>
<dbReference type="EMBL" id="SNWX01000001">
    <property type="protein sequence ID" value="TDO95243.1"/>
    <property type="molecule type" value="Genomic_DNA"/>
</dbReference>
<dbReference type="Pfam" id="PF13426">
    <property type="entry name" value="PAS_9"/>
    <property type="match status" value="1"/>
</dbReference>
<organism evidence="5 6">
    <name type="scientific">Halanaerobium saccharolyticum</name>
    <dbReference type="NCBI Taxonomy" id="43595"/>
    <lineage>
        <taxon>Bacteria</taxon>
        <taxon>Bacillati</taxon>
        <taxon>Bacillota</taxon>
        <taxon>Clostridia</taxon>
        <taxon>Halanaerobiales</taxon>
        <taxon>Halanaerobiaceae</taxon>
        <taxon>Halanaerobium</taxon>
    </lineage>
</organism>
<dbReference type="SUPFAM" id="SSF109604">
    <property type="entry name" value="HD-domain/PDEase-like"/>
    <property type="match status" value="1"/>
</dbReference>
<dbReference type="InterPro" id="IPR000700">
    <property type="entry name" value="PAS-assoc_C"/>
</dbReference>
<evidence type="ECO:0000313" key="6">
    <source>
        <dbReference type="Proteomes" id="UP000295064"/>
    </source>
</evidence>
<dbReference type="Gene3D" id="3.30.70.270">
    <property type="match status" value="1"/>
</dbReference>
<dbReference type="NCBIfam" id="TIGR00254">
    <property type="entry name" value="GGDEF"/>
    <property type="match status" value="1"/>
</dbReference>